<name>A0ABT0LJ07_9GAMM</name>
<evidence type="ECO:0000313" key="1">
    <source>
        <dbReference type="EMBL" id="MCL1127440.1"/>
    </source>
</evidence>
<proteinExistence type="predicted"/>
<reference evidence="1 2" key="1">
    <citation type="submission" date="2022-01" db="EMBL/GenBank/DDBJ databases">
        <title>Whole genome-based taxonomy of the Shewanellaceae.</title>
        <authorList>
            <person name="Martin-Rodriguez A.J."/>
        </authorList>
    </citation>
    <scope>NUCLEOTIDE SEQUENCE [LARGE SCALE GENOMIC DNA]</scope>
    <source>
        <strain evidence="1 2">DSM 17177</strain>
    </source>
</reference>
<sequence>MESLSISGNYFFNAHLTLDMDQMKGCEKQQTRLPELGLIEAFIDKWFTHGNKEKAIVAFNTLLDPDKTTAEKDKAVGTLQGLMPEGHRNDIAGARSSSDFGRFTLTINQEEITCLSNYKEINDIKQSLSTVGLALVNLKPTVIGKDFLYDLAQNKDSDLTKIRAILPVLLATKPQHCDLKMENGYTLGSCDSKINQFALEIAEARFGDEPFHRWESKALTLTDQTKTARLQIRLEHNIQSHLNKIGEKCLLLSQHLEVNYPQPKPLPPLSTDV</sequence>
<accession>A0ABT0LJ07</accession>
<dbReference type="RefSeq" id="WP_248942888.1">
    <property type="nucleotide sequence ID" value="NZ_JAKIKS010000160.1"/>
</dbReference>
<dbReference type="EMBL" id="JAKIKS010000160">
    <property type="protein sequence ID" value="MCL1127440.1"/>
    <property type="molecule type" value="Genomic_DNA"/>
</dbReference>
<evidence type="ECO:0000313" key="2">
    <source>
        <dbReference type="Proteomes" id="UP001203423"/>
    </source>
</evidence>
<gene>
    <name evidence="1" type="ORF">L2764_23940</name>
</gene>
<dbReference type="Proteomes" id="UP001203423">
    <property type="component" value="Unassembled WGS sequence"/>
</dbReference>
<comment type="caution">
    <text evidence="1">The sequence shown here is derived from an EMBL/GenBank/DDBJ whole genome shotgun (WGS) entry which is preliminary data.</text>
</comment>
<organism evidence="1 2">
    <name type="scientific">Shewanella surugensis</name>
    <dbReference type="NCBI Taxonomy" id="212020"/>
    <lineage>
        <taxon>Bacteria</taxon>
        <taxon>Pseudomonadati</taxon>
        <taxon>Pseudomonadota</taxon>
        <taxon>Gammaproteobacteria</taxon>
        <taxon>Alteromonadales</taxon>
        <taxon>Shewanellaceae</taxon>
        <taxon>Shewanella</taxon>
    </lineage>
</organism>
<protein>
    <submittedName>
        <fullName evidence="1">Uncharacterized protein</fullName>
    </submittedName>
</protein>
<keyword evidence="2" id="KW-1185">Reference proteome</keyword>